<dbReference type="GO" id="GO:0005544">
    <property type="term" value="F:calcium-dependent phospholipid binding"/>
    <property type="evidence" value="ECO:0007669"/>
    <property type="project" value="InterPro"/>
</dbReference>
<dbReference type="PROSITE" id="PS50004">
    <property type="entry name" value="C2"/>
    <property type="match status" value="2"/>
</dbReference>
<evidence type="ECO:0000256" key="3">
    <source>
        <dbReference type="ARBA" id="ARBA00022737"/>
    </source>
</evidence>
<dbReference type="InterPro" id="IPR010734">
    <property type="entry name" value="Copine_C"/>
</dbReference>
<dbReference type="PANTHER" id="PTHR10857:SF106">
    <property type="entry name" value="C2 DOMAIN-CONTAINING PROTEIN"/>
    <property type="match status" value="1"/>
</dbReference>
<dbReference type="Pfam" id="PF00168">
    <property type="entry name" value="C2"/>
    <property type="match status" value="2"/>
</dbReference>
<evidence type="ECO:0000256" key="1">
    <source>
        <dbReference type="ARBA" id="ARBA00009048"/>
    </source>
</evidence>
<evidence type="ECO:0000256" key="4">
    <source>
        <dbReference type="ARBA" id="ARBA00022837"/>
    </source>
</evidence>
<evidence type="ECO:0000313" key="7">
    <source>
        <dbReference type="Proteomes" id="UP000887568"/>
    </source>
</evidence>
<reference evidence="6" key="1">
    <citation type="submission" date="2022-11" db="UniProtKB">
        <authorList>
            <consortium name="EnsemblMetazoa"/>
        </authorList>
    </citation>
    <scope>IDENTIFICATION</scope>
</reference>
<dbReference type="Pfam" id="PF07002">
    <property type="entry name" value="Copine"/>
    <property type="match status" value="1"/>
</dbReference>
<dbReference type="Proteomes" id="UP000887568">
    <property type="component" value="Unplaced"/>
</dbReference>
<dbReference type="EnsemblMetazoa" id="XM_038211479.1">
    <property type="protein sequence ID" value="XP_038067407.1"/>
    <property type="gene ID" value="LOC119737271"/>
</dbReference>
<protein>
    <recommendedName>
        <fullName evidence="5">C2 domain-containing protein</fullName>
    </recommendedName>
</protein>
<dbReference type="InterPro" id="IPR035892">
    <property type="entry name" value="C2_domain_sf"/>
</dbReference>
<keyword evidence="4" id="KW-0106">Calcium</keyword>
<proteinExistence type="inferred from homology"/>
<dbReference type="Gene3D" id="2.60.40.150">
    <property type="entry name" value="C2 domain"/>
    <property type="match status" value="2"/>
</dbReference>
<dbReference type="FunFam" id="2.60.40.150:FF:000013">
    <property type="entry name" value="copine-9 isoform X1"/>
    <property type="match status" value="1"/>
</dbReference>
<dbReference type="OrthoDB" id="5855668at2759"/>
<dbReference type="SUPFAM" id="SSF49562">
    <property type="entry name" value="C2 domain (Calcium/lipid-binding domain, CaLB)"/>
    <property type="match status" value="2"/>
</dbReference>
<evidence type="ECO:0000256" key="2">
    <source>
        <dbReference type="ARBA" id="ARBA00022723"/>
    </source>
</evidence>
<accession>A0A914AUH1</accession>
<sequence>MAMSLGQAQEDASTKVELTVSCSNLPKGLYSTSDTFCVMRTREEEGPFREFGRTEVICNNLNPKFFKKFVIDYTFEEKQFLGFTLYDNDSTSPNLDKHRCLGDADCTLGEIMGSKGCKFTKHLRLNEDSGSITIQGEELSDCQDMITLQFKGDKLDKKGFISKSDPFLVFHRCNEDGSFTICHKTEYIKRTLSPRWKSINIMLRTLCNGDKHRTIKVECFDWNQNGSHNLIGAFETSVTELVKGPGLPNVYPLIHPKKQAKKKSYRNSGLITLFSCKIEPHARYSFLDYIRGGCQLAFTVAIDFTASNGDPQQRSSLHYINAVHNQFESNAYLRVLQAVGEVVQDYSHDKTFPAFGFGARIPPRSQVQQQFSLNGNPDDPVCVGVEGVVTAYKEMLPKVRLDGPTEFAPIINQVASFAEAKQDGSEYLILLIITDGCVCDMDNTKEAIVNAAQLPMSIIIVGVGDRKFTSMGELAGKEVRVSSRGRFAERDIVQFVPVKQCEGRYIDIAYAIRQERFAKEVLRKIPDQVTYYLRNKNIVPGNFPSPRQLSELQKMKVE</sequence>
<evidence type="ECO:0000259" key="5">
    <source>
        <dbReference type="PROSITE" id="PS50004"/>
    </source>
</evidence>
<dbReference type="GO" id="GO:0005886">
    <property type="term" value="C:plasma membrane"/>
    <property type="evidence" value="ECO:0007669"/>
    <property type="project" value="TreeGrafter"/>
</dbReference>
<dbReference type="CDD" id="cd04048">
    <property type="entry name" value="C2A_Copine"/>
    <property type="match status" value="1"/>
</dbReference>
<feature type="domain" description="C2" evidence="5">
    <location>
        <begin position="124"/>
        <end position="251"/>
    </location>
</feature>
<dbReference type="InterPro" id="IPR000008">
    <property type="entry name" value="C2_dom"/>
</dbReference>
<dbReference type="InterPro" id="IPR036465">
    <property type="entry name" value="vWFA_dom_sf"/>
</dbReference>
<dbReference type="OMA" id="WKSINIM"/>
<dbReference type="GeneID" id="119737271"/>
<dbReference type="GO" id="GO:0046872">
    <property type="term" value="F:metal ion binding"/>
    <property type="evidence" value="ECO:0007669"/>
    <property type="project" value="UniProtKB-KW"/>
</dbReference>
<dbReference type="SMART" id="SM00239">
    <property type="entry name" value="C2"/>
    <property type="match status" value="2"/>
</dbReference>
<dbReference type="FunFam" id="2.60.40.150:FF:000099">
    <property type="entry name" value="Copine 3"/>
    <property type="match status" value="1"/>
</dbReference>
<comment type="similarity">
    <text evidence="1">Belongs to the copine family.</text>
</comment>
<keyword evidence="2" id="KW-0479">Metal-binding</keyword>
<dbReference type="PANTHER" id="PTHR10857">
    <property type="entry name" value="COPINE"/>
    <property type="match status" value="1"/>
</dbReference>
<dbReference type="CDD" id="cd04047">
    <property type="entry name" value="C2B_Copine"/>
    <property type="match status" value="1"/>
</dbReference>
<organism evidence="6 7">
    <name type="scientific">Patiria miniata</name>
    <name type="common">Bat star</name>
    <name type="synonym">Asterina miniata</name>
    <dbReference type="NCBI Taxonomy" id="46514"/>
    <lineage>
        <taxon>Eukaryota</taxon>
        <taxon>Metazoa</taxon>
        <taxon>Echinodermata</taxon>
        <taxon>Eleutherozoa</taxon>
        <taxon>Asterozoa</taxon>
        <taxon>Asteroidea</taxon>
        <taxon>Valvatacea</taxon>
        <taxon>Valvatida</taxon>
        <taxon>Asterinidae</taxon>
        <taxon>Patiria</taxon>
    </lineage>
</organism>
<keyword evidence="3" id="KW-0677">Repeat</keyword>
<dbReference type="InterPro" id="IPR045052">
    <property type="entry name" value="Copine"/>
</dbReference>
<evidence type="ECO:0000313" key="6">
    <source>
        <dbReference type="EnsemblMetazoa" id="XP_038067407.1"/>
    </source>
</evidence>
<dbReference type="RefSeq" id="XP_038067407.1">
    <property type="nucleotide sequence ID" value="XM_038211479.1"/>
</dbReference>
<keyword evidence="7" id="KW-1185">Reference proteome</keyword>
<dbReference type="InterPro" id="IPR002035">
    <property type="entry name" value="VWF_A"/>
</dbReference>
<dbReference type="SMART" id="SM00327">
    <property type="entry name" value="VWA"/>
    <property type="match status" value="1"/>
</dbReference>
<dbReference type="GO" id="GO:0071277">
    <property type="term" value="P:cellular response to calcium ion"/>
    <property type="evidence" value="ECO:0007669"/>
    <property type="project" value="TreeGrafter"/>
</dbReference>
<name>A0A914AUH1_PATMI</name>
<feature type="domain" description="C2" evidence="5">
    <location>
        <begin position="1"/>
        <end position="121"/>
    </location>
</feature>
<dbReference type="AlphaFoldDB" id="A0A914AUH1"/>
<dbReference type="SUPFAM" id="SSF53300">
    <property type="entry name" value="vWA-like"/>
    <property type="match status" value="1"/>
</dbReference>
<dbReference type="InterPro" id="IPR037768">
    <property type="entry name" value="C2B_Copine"/>
</dbReference>